<feature type="domain" description="ABC3 transporter permease C-terminal" evidence="8">
    <location>
        <begin position="269"/>
        <end position="389"/>
    </location>
</feature>
<dbReference type="EMBL" id="SJPQ01000003">
    <property type="protein sequence ID" value="TWT87689.1"/>
    <property type="molecule type" value="Genomic_DNA"/>
</dbReference>
<evidence type="ECO:0000256" key="4">
    <source>
        <dbReference type="ARBA" id="ARBA00022692"/>
    </source>
</evidence>
<evidence type="ECO:0000256" key="2">
    <source>
        <dbReference type="ARBA" id="ARBA00005236"/>
    </source>
</evidence>
<comment type="similarity">
    <text evidence="2">Belongs to the ABC-4 integral membrane protein family. LolC/E subfamily.</text>
</comment>
<evidence type="ECO:0000256" key="5">
    <source>
        <dbReference type="ARBA" id="ARBA00022989"/>
    </source>
</evidence>
<feature type="transmembrane region" description="Helical" evidence="7">
    <location>
        <begin position="663"/>
        <end position="682"/>
    </location>
</feature>
<comment type="subcellular location">
    <subcellularLocation>
        <location evidence="1">Cell membrane</location>
        <topology evidence="1">Multi-pass membrane protein</topology>
    </subcellularLocation>
</comment>
<name>A0A5C5ZJX5_9BACT</name>
<evidence type="ECO:0000256" key="6">
    <source>
        <dbReference type="ARBA" id="ARBA00023136"/>
    </source>
</evidence>
<dbReference type="RefSeq" id="WP_146402049.1">
    <property type="nucleotide sequence ID" value="NZ_SJPQ01000003.1"/>
</dbReference>
<accession>A0A5C5ZJX5</accession>
<keyword evidence="6 7" id="KW-0472">Membrane</keyword>
<protein>
    <submittedName>
        <fullName evidence="9">FtsX-like permease family protein</fullName>
    </submittedName>
</protein>
<sequence>MLALDRKLVRDIGLMKGQTVAIALVVAAGVATFVNSQSMLRSLESTRSAFYDRYRFADVFAGAKRAPNSLRDRLGEIPGVAQVETRIVQGVNLDVPGLVEPATAQLVSVPDGREPLLNRLYLREGRRLEAGRDDEVLASEKFVEANHLVIGDALTAVINGRKKDLRLAGVVLSPEYVMQVKPGDLVPDAKHYAVLWMNEEALSRAFDMEGAFNDVSVELMRGASEEEVIFRLDRLLEPYGGRGAYARRDQLSHLLTEGDIEGLKTMGLVAPAIFLGVAAFLLNVVLTRLLSLQREQIAALKAFGYTNRDVGWHYLKFVLLVTLAGSAIGVVGGVFLSRMFTRMIAEVYQYPELLLRVRWDVVALAAGVALMAATLGAFGAVMRAVRLPPAEAMRPEPPASFKATIVERLGLGAWLPNVARMVIRELERKPIKSGFSIFAIALSVAIVVVANCMQDSIDHMLDLQFFQEQRYDLMVTTFEPLSVDLRYALASVPGVRLVEPFRTAPTRFHAGSRSRRVSLMGLERGGELRQIVGSQGEVTRVPPGGLVVSSMLAQILGVGVGDFIEVEALEGERRRLSMPIVATVNDASGLNAYAEFNELNRLLGDGPRANGALVAIDPAASDAIYQDLKDIPAVAGVSIKRNALESFRGTIAKNMLTMRAINLMFSIIIATGVVYNGARIALSERSRELATLRVIGFTRQEISAILLGELGILTLLALPLGLVMGYGMAAFLLWFLQQEVFRFPMTVENSTYGLAASVVLAASIASALLVRNRLDHLDLIAVLKSRE</sequence>
<feature type="transmembrane region" description="Helical" evidence="7">
    <location>
        <begin position="361"/>
        <end position="385"/>
    </location>
</feature>
<feature type="transmembrane region" description="Helical" evidence="7">
    <location>
        <begin position="317"/>
        <end position="341"/>
    </location>
</feature>
<evidence type="ECO:0000256" key="3">
    <source>
        <dbReference type="ARBA" id="ARBA00022475"/>
    </source>
</evidence>
<feature type="transmembrane region" description="Helical" evidence="7">
    <location>
        <begin position="703"/>
        <end position="736"/>
    </location>
</feature>
<dbReference type="InterPro" id="IPR051447">
    <property type="entry name" value="Lipoprotein-release_system"/>
</dbReference>
<comment type="caution">
    <text evidence="9">The sequence shown here is derived from an EMBL/GenBank/DDBJ whole genome shotgun (WGS) entry which is preliminary data.</text>
</comment>
<keyword evidence="5 7" id="KW-1133">Transmembrane helix</keyword>
<dbReference type="InterPro" id="IPR003838">
    <property type="entry name" value="ABC3_permease_C"/>
</dbReference>
<organism evidence="9 10">
    <name type="scientific">Pseudobythopirellula maris</name>
    <dbReference type="NCBI Taxonomy" id="2527991"/>
    <lineage>
        <taxon>Bacteria</taxon>
        <taxon>Pseudomonadati</taxon>
        <taxon>Planctomycetota</taxon>
        <taxon>Planctomycetia</taxon>
        <taxon>Pirellulales</taxon>
        <taxon>Lacipirellulaceae</taxon>
        <taxon>Pseudobythopirellula</taxon>
    </lineage>
</organism>
<keyword evidence="3" id="KW-1003">Cell membrane</keyword>
<dbReference type="AlphaFoldDB" id="A0A5C5ZJX5"/>
<evidence type="ECO:0000256" key="1">
    <source>
        <dbReference type="ARBA" id="ARBA00004651"/>
    </source>
</evidence>
<gene>
    <name evidence="9" type="ORF">Mal64_32320</name>
</gene>
<feature type="domain" description="ABC3 transporter permease C-terminal" evidence="8">
    <location>
        <begin position="665"/>
        <end position="769"/>
    </location>
</feature>
<evidence type="ECO:0000313" key="9">
    <source>
        <dbReference type="EMBL" id="TWT87689.1"/>
    </source>
</evidence>
<dbReference type="Proteomes" id="UP000315440">
    <property type="component" value="Unassembled WGS sequence"/>
</dbReference>
<dbReference type="Pfam" id="PF02687">
    <property type="entry name" value="FtsX"/>
    <property type="match status" value="2"/>
</dbReference>
<reference evidence="9 10" key="1">
    <citation type="submission" date="2019-02" db="EMBL/GenBank/DDBJ databases">
        <title>Deep-cultivation of Planctomycetes and their phenomic and genomic characterization uncovers novel biology.</title>
        <authorList>
            <person name="Wiegand S."/>
            <person name="Jogler M."/>
            <person name="Boedeker C."/>
            <person name="Pinto D."/>
            <person name="Vollmers J."/>
            <person name="Rivas-Marin E."/>
            <person name="Kohn T."/>
            <person name="Peeters S.H."/>
            <person name="Heuer A."/>
            <person name="Rast P."/>
            <person name="Oberbeckmann S."/>
            <person name="Bunk B."/>
            <person name="Jeske O."/>
            <person name="Meyerdierks A."/>
            <person name="Storesund J.E."/>
            <person name="Kallscheuer N."/>
            <person name="Luecker S."/>
            <person name="Lage O.M."/>
            <person name="Pohl T."/>
            <person name="Merkel B.J."/>
            <person name="Hornburger P."/>
            <person name="Mueller R.-W."/>
            <person name="Bruemmer F."/>
            <person name="Labrenz M."/>
            <person name="Spormann A.M."/>
            <person name="Op Den Camp H."/>
            <person name="Overmann J."/>
            <person name="Amann R."/>
            <person name="Jetten M.S.M."/>
            <person name="Mascher T."/>
            <person name="Medema M.H."/>
            <person name="Devos D.P."/>
            <person name="Kaster A.-K."/>
            <person name="Ovreas L."/>
            <person name="Rohde M."/>
            <person name="Galperin M.Y."/>
            <person name="Jogler C."/>
        </authorList>
    </citation>
    <scope>NUCLEOTIDE SEQUENCE [LARGE SCALE GENOMIC DNA]</scope>
    <source>
        <strain evidence="9 10">Mal64</strain>
    </source>
</reference>
<dbReference type="PANTHER" id="PTHR30489:SF0">
    <property type="entry name" value="LIPOPROTEIN-RELEASING SYSTEM TRANSMEMBRANE PROTEIN LOLE"/>
    <property type="match status" value="1"/>
</dbReference>
<evidence type="ECO:0000259" key="8">
    <source>
        <dbReference type="Pfam" id="PF02687"/>
    </source>
</evidence>
<feature type="transmembrane region" description="Helical" evidence="7">
    <location>
        <begin position="751"/>
        <end position="770"/>
    </location>
</feature>
<evidence type="ECO:0000313" key="10">
    <source>
        <dbReference type="Proteomes" id="UP000315440"/>
    </source>
</evidence>
<proteinExistence type="inferred from homology"/>
<feature type="transmembrane region" description="Helical" evidence="7">
    <location>
        <begin position="266"/>
        <end position="286"/>
    </location>
</feature>
<keyword evidence="10" id="KW-1185">Reference proteome</keyword>
<feature type="transmembrane region" description="Helical" evidence="7">
    <location>
        <begin position="430"/>
        <end position="450"/>
    </location>
</feature>
<evidence type="ECO:0000256" key="7">
    <source>
        <dbReference type="SAM" id="Phobius"/>
    </source>
</evidence>
<dbReference type="GO" id="GO:0044874">
    <property type="term" value="P:lipoprotein localization to outer membrane"/>
    <property type="evidence" value="ECO:0007669"/>
    <property type="project" value="TreeGrafter"/>
</dbReference>
<dbReference type="PANTHER" id="PTHR30489">
    <property type="entry name" value="LIPOPROTEIN-RELEASING SYSTEM TRANSMEMBRANE PROTEIN LOLE"/>
    <property type="match status" value="1"/>
</dbReference>
<keyword evidence="4 7" id="KW-0812">Transmembrane</keyword>
<dbReference type="GO" id="GO:0098797">
    <property type="term" value="C:plasma membrane protein complex"/>
    <property type="evidence" value="ECO:0007669"/>
    <property type="project" value="TreeGrafter"/>
</dbReference>
<dbReference type="OrthoDB" id="5137249at2"/>